<dbReference type="AlphaFoldDB" id="A0AA97BNY5"/>
<organism evidence="1">
    <name type="scientific">Thermoleptolyngbya oregonensis NK1-22</name>
    <dbReference type="NCBI Taxonomy" id="2547457"/>
    <lineage>
        <taxon>Bacteria</taxon>
        <taxon>Bacillati</taxon>
        <taxon>Cyanobacteriota</taxon>
        <taxon>Cyanophyceae</taxon>
        <taxon>Oculatellales</taxon>
        <taxon>Oculatellaceae</taxon>
        <taxon>Thermoleptolyngbya</taxon>
    </lineage>
</organism>
<reference evidence="1" key="1">
    <citation type="submission" date="2020-05" db="EMBL/GenBank/DDBJ databases">
        <authorList>
            <person name="Zhu T."/>
            <person name="Keshari N."/>
            <person name="Lu X."/>
        </authorList>
    </citation>
    <scope>NUCLEOTIDE SEQUENCE</scope>
    <source>
        <strain evidence="1">NK1-22</strain>
    </source>
</reference>
<dbReference type="RefSeq" id="WP_316790748.1">
    <property type="nucleotide sequence ID" value="NZ_CP053540.1"/>
</dbReference>
<proteinExistence type="predicted"/>
<evidence type="ECO:0000313" key="1">
    <source>
        <dbReference type="EMBL" id="WOB42343.1"/>
    </source>
</evidence>
<accession>A0AA97BNY5</accession>
<protein>
    <submittedName>
        <fullName evidence="1">Uncharacterized protein</fullName>
    </submittedName>
</protein>
<name>A0AA97BNY5_9CYAN</name>
<dbReference type="KEGG" id="tog:HNI00_03585"/>
<sequence>MSPLMLRQLWMVVDEAQSSVLLSLDDHSLTKWLIGQFYQGRSLSPSESDLLSEYIRTRIPLIREMAQGR</sequence>
<gene>
    <name evidence="1" type="ORF">HNI00_03585</name>
</gene>
<dbReference type="EMBL" id="CP053540">
    <property type="protein sequence ID" value="WOB42343.1"/>
    <property type="molecule type" value="Genomic_DNA"/>
</dbReference>